<dbReference type="EMBL" id="LWID01000001">
    <property type="protein sequence ID" value="MDG6896299.1"/>
    <property type="molecule type" value="Genomic_DNA"/>
</dbReference>
<dbReference type="Proteomes" id="UP001155500">
    <property type="component" value="Unassembled WGS sequence"/>
</dbReference>
<comment type="caution">
    <text evidence="1">The sequence shown here is derived from an EMBL/GenBank/DDBJ whole genome shotgun (WGS) entry which is preliminary data.</text>
</comment>
<reference evidence="1" key="1">
    <citation type="submission" date="2016-03" db="EMBL/GenBank/DDBJ databases">
        <title>Co-evolution between Pasteurellaceae and their hosts.</title>
        <authorList>
            <person name="Hansen M.J."/>
            <person name="Bojesen A.M."/>
            <person name="Planet P."/>
        </authorList>
    </citation>
    <scope>NUCLEOTIDE SEQUENCE</scope>
    <source>
        <strain evidence="1">146/S8/89</strain>
    </source>
</reference>
<proteinExistence type="predicted"/>
<evidence type="ECO:0000313" key="1">
    <source>
        <dbReference type="EMBL" id="MDG6896299.1"/>
    </source>
</evidence>
<accession>A0A9X4PFG8</accession>
<organism evidence="1 2">
    <name type="scientific">Volucribacter amazonae</name>
    <dbReference type="NCBI Taxonomy" id="256731"/>
    <lineage>
        <taxon>Bacteria</taxon>
        <taxon>Pseudomonadati</taxon>
        <taxon>Pseudomonadota</taxon>
        <taxon>Gammaproteobacteria</taxon>
        <taxon>Pasteurellales</taxon>
        <taxon>Pasteurellaceae</taxon>
        <taxon>Volucribacter</taxon>
    </lineage>
</organism>
<evidence type="ECO:0000313" key="2">
    <source>
        <dbReference type="Proteomes" id="UP001155500"/>
    </source>
</evidence>
<gene>
    <name evidence="1" type="ORF">A6A20_11895</name>
</gene>
<name>A0A9X4PFG8_9PAST</name>
<sequence>MNLAKLKRAINHQFRRQINQKNQQNLQNQGFSLLSSNCTGGLILHDLAQPFLSPFVNLYVTPKDFIRYLQNIEHYQQAKLQFIENKMPYPVALLEDITLHFVHYTSPQQAQQKWQQRSKRINLTNLFIMMTDRDGCEYGDLVAFEQLPFANKVVFTHRPYPELPSSYYIQGFEQQGQVGDLFAYTSWFGDKYYDQFDYINWFNQRNKS</sequence>
<dbReference type="RefSeq" id="WP_279573643.1">
    <property type="nucleotide sequence ID" value="NZ_LWID01000001.1"/>
</dbReference>
<dbReference type="InterPro" id="IPR037226">
    <property type="entry name" value="CAC2185-like_sf"/>
</dbReference>
<dbReference type="SUPFAM" id="SSF142795">
    <property type="entry name" value="CAC2185-like"/>
    <property type="match status" value="1"/>
</dbReference>
<keyword evidence="2" id="KW-1185">Reference proteome</keyword>
<dbReference type="InterPro" id="IPR015037">
    <property type="entry name" value="DUF1919"/>
</dbReference>
<dbReference type="Pfam" id="PF08942">
    <property type="entry name" value="DUF1919"/>
    <property type="match status" value="1"/>
</dbReference>
<protein>
    <submittedName>
        <fullName evidence="1">Exopolysaccharide biosynthesis protein</fullName>
    </submittedName>
</protein>
<dbReference type="AlphaFoldDB" id="A0A9X4PFG8"/>